<evidence type="ECO:0000313" key="3">
    <source>
        <dbReference type="Proteomes" id="UP001302812"/>
    </source>
</evidence>
<feature type="region of interest" description="Disordered" evidence="1">
    <location>
        <begin position="114"/>
        <end position="138"/>
    </location>
</feature>
<dbReference type="Proteomes" id="UP001302812">
    <property type="component" value="Unassembled WGS sequence"/>
</dbReference>
<gene>
    <name evidence="2" type="ORF">N656DRAFT_555598</name>
</gene>
<reference evidence="2" key="1">
    <citation type="journal article" date="2023" name="Mol. Phylogenet. Evol.">
        <title>Genome-scale phylogeny and comparative genomics of the fungal order Sordariales.</title>
        <authorList>
            <person name="Hensen N."/>
            <person name="Bonometti L."/>
            <person name="Westerberg I."/>
            <person name="Brannstrom I.O."/>
            <person name="Guillou S."/>
            <person name="Cros-Aarteil S."/>
            <person name="Calhoun S."/>
            <person name="Haridas S."/>
            <person name="Kuo A."/>
            <person name="Mondo S."/>
            <person name="Pangilinan J."/>
            <person name="Riley R."/>
            <person name="LaButti K."/>
            <person name="Andreopoulos B."/>
            <person name="Lipzen A."/>
            <person name="Chen C."/>
            <person name="Yan M."/>
            <person name="Daum C."/>
            <person name="Ng V."/>
            <person name="Clum A."/>
            <person name="Steindorff A."/>
            <person name="Ohm R.A."/>
            <person name="Martin F."/>
            <person name="Silar P."/>
            <person name="Natvig D.O."/>
            <person name="Lalanne C."/>
            <person name="Gautier V."/>
            <person name="Ament-Velasquez S.L."/>
            <person name="Kruys A."/>
            <person name="Hutchinson M.I."/>
            <person name="Powell A.J."/>
            <person name="Barry K."/>
            <person name="Miller A.N."/>
            <person name="Grigoriev I.V."/>
            <person name="Debuchy R."/>
            <person name="Gladieux P."/>
            <person name="Hiltunen Thoren M."/>
            <person name="Johannesson H."/>
        </authorList>
    </citation>
    <scope>NUCLEOTIDE SEQUENCE</scope>
    <source>
        <strain evidence="2">CBS 508.74</strain>
    </source>
</reference>
<organism evidence="2 3">
    <name type="scientific">Canariomyces notabilis</name>
    <dbReference type="NCBI Taxonomy" id="2074819"/>
    <lineage>
        <taxon>Eukaryota</taxon>
        <taxon>Fungi</taxon>
        <taxon>Dikarya</taxon>
        <taxon>Ascomycota</taxon>
        <taxon>Pezizomycotina</taxon>
        <taxon>Sordariomycetes</taxon>
        <taxon>Sordariomycetidae</taxon>
        <taxon>Sordariales</taxon>
        <taxon>Chaetomiaceae</taxon>
        <taxon>Canariomyces</taxon>
    </lineage>
</organism>
<dbReference type="PROSITE" id="PS51257">
    <property type="entry name" value="PROKAR_LIPOPROTEIN"/>
    <property type="match status" value="1"/>
</dbReference>
<dbReference type="GeneID" id="89934187"/>
<keyword evidence="3" id="KW-1185">Reference proteome</keyword>
<dbReference type="EMBL" id="MU853336">
    <property type="protein sequence ID" value="KAK4114898.1"/>
    <property type="molecule type" value="Genomic_DNA"/>
</dbReference>
<accession>A0AAN6TI66</accession>
<evidence type="ECO:0000256" key="1">
    <source>
        <dbReference type="SAM" id="MobiDB-lite"/>
    </source>
</evidence>
<sequence>MYKYIHTYINFGQSCHRSLLPLTQGIVTHLTFDLYDLDGWVAIVAITTLSRIVTYALHAYLEPSEEQPGSKIERMALADLPDESNTGISNGTARRTRASSVFAFFSPLHIGSHQRGEEKVVCSSPQGRAPAFDSTASR</sequence>
<comment type="caution">
    <text evidence="2">The sequence shown here is derived from an EMBL/GenBank/DDBJ whole genome shotgun (WGS) entry which is preliminary data.</text>
</comment>
<name>A0AAN6TI66_9PEZI</name>
<evidence type="ECO:0000313" key="2">
    <source>
        <dbReference type="EMBL" id="KAK4114898.1"/>
    </source>
</evidence>
<protein>
    <submittedName>
        <fullName evidence="2">Uncharacterized protein</fullName>
    </submittedName>
</protein>
<dbReference type="RefSeq" id="XP_064672468.1">
    <property type="nucleotide sequence ID" value="XM_064810063.1"/>
</dbReference>
<proteinExistence type="predicted"/>
<dbReference type="AlphaFoldDB" id="A0AAN6TI66"/>
<reference evidence="2" key="2">
    <citation type="submission" date="2023-05" db="EMBL/GenBank/DDBJ databases">
        <authorList>
            <consortium name="Lawrence Berkeley National Laboratory"/>
            <person name="Steindorff A."/>
            <person name="Hensen N."/>
            <person name="Bonometti L."/>
            <person name="Westerberg I."/>
            <person name="Brannstrom I.O."/>
            <person name="Guillou S."/>
            <person name="Cros-Aarteil S."/>
            <person name="Calhoun S."/>
            <person name="Haridas S."/>
            <person name="Kuo A."/>
            <person name="Mondo S."/>
            <person name="Pangilinan J."/>
            <person name="Riley R."/>
            <person name="Labutti K."/>
            <person name="Andreopoulos B."/>
            <person name="Lipzen A."/>
            <person name="Chen C."/>
            <person name="Yanf M."/>
            <person name="Daum C."/>
            <person name="Ng V."/>
            <person name="Clum A."/>
            <person name="Ohm R."/>
            <person name="Martin F."/>
            <person name="Silar P."/>
            <person name="Natvig D."/>
            <person name="Lalanne C."/>
            <person name="Gautier V."/>
            <person name="Ament-Velasquez S.L."/>
            <person name="Kruys A."/>
            <person name="Hutchinson M.I."/>
            <person name="Powell A.J."/>
            <person name="Barry K."/>
            <person name="Miller A.N."/>
            <person name="Grigoriev I.V."/>
            <person name="Debuchy R."/>
            <person name="Gladieux P."/>
            <person name="Thoren M.H."/>
            <person name="Johannesson H."/>
        </authorList>
    </citation>
    <scope>NUCLEOTIDE SEQUENCE</scope>
    <source>
        <strain evidence="2">CBS 508.74</strain>
    </source>
</reference>